<evidence type="ECO:0000313" key="3">
    <source>
        <dbReference type="EMBL" id="KAJ6436733.1"/>
    </source>
</evidence>
<evidence type="ECO:0000313" key="4">
    <source>
        <dbReference type="Proteomes" id="UP001163105"/>
    </source>
</evidence>
<organism evidence="3 4">
    <name type="scientific">Purpureocillium lavendulum</name>
    <dbReference type="NCBI Taxonomy" id="1247861"/>
    <lineage>
        <taxon>Eukaryota</taxon>
        <taxon>Fungi</taxon>
        <taxon>Dikarya</taxon>
        <taxon>Ascomycota</taxon>
        <taxon>Pezizomycotina</taxon>
        <taxon>Sordariomycetes</taxon>
        <taxon>Hypocreomycetidae</taxon>
        <taxon>Hypocreales</taxon>
        <taxon>Ophiocordycipitaceae</taxon>
        <taxon>Purpureocillium</taxon>
    </lineage>
</organism>
<dbReference type="GO" id="GO:0016874">
    <property type="term" value="F:ligase activity"/>
    <property type="evidence" value="ECO:0007669"/>
    <property type="project" value="UniProtKB-KW"/>
</dbReference>
<dbReference type="Proteomes" id="UP001163105">
    <property type="component" value="Unassembled WGS sequence"/>
</dbReference>
<keyword evidence="1" id="KW-0175">Coiled coil</keyword>
<accession>A0AB34FC16</accession>
<evidence type="ECO:0000256" key="2">
    <source>
        <dbReference type="SAM" id="MobiDB-lite"/>
    </source>
</evidence>
<proteinExistence type="predicted"/>
<dbReference type="AlphaFoldDB" id="A0AB34FC16"/>
<feature type="region of interest" description="Disordered" evidence="2">
    <location>
        <begin position="86"/>
        <end position="119"/>
    </location>
</feature>
<gene>
    <name evidence="3" type="ORF">O9K51_10697</name>
</gene>
<keyword evidence="4" id="KW-1185">Reference proteome</keyword>
<sequence>MANLQATGPAPQPNILSWMLRACQEYEQWDQQWSEYVGKLTTDNAILRNKVKELEDEKKHLTECGNMQEQVIDTQQNLIESLKHDMRPKHEESNNPSTLRIDPTLPHCSPKSSGDLFEPPSCTSETYSATLLMALADSTSTEADP</sequence>
<evidence type="ECO:0000256" key="1">
    <source>
        <dbReference type="SAM" id="Coils"/>
    </source>
</evidence>
<protein>
    <submittedName>
        <fullName evidence="3">DNA ligase (ATP)</fullName>
    </submittedName>
</protein>
<dbReference type="EMBL" id="JAQHRD010000017">
    <property type="protein sequence ID" value="KAJ6436733.1"/>
    <property type="molecule type" value="Genomic_DNA"/>
</dbReference>
<reference evidence="3" key="1">
    <citation type="submission" date="2023-01" db="EMBL/GenBank/DDBJ databases">
        <title>The growth and conidiation of Purpureocillium lavendulum are regulated by nitrogen source and histone H3K14 acetylation.</title>
        <authorList>
            <person name="Tang P."/>
            <person name="Han J."/>
            <person name="Zhang C."/>
            <person name="Tang P."/>
            <person name="Qi F."/>
            <person name="Zhang K."/>
            <person name="Liang L."/>
        </authorList>
    </citation>
    <scope>NUCLEOTIDE SEQUENCE</scope>
    <source>
        <strain evidence="3">YMF1.00683</strain>
    </source>
</reference>
<keyword evidence="3" id="KW-0436">Ligase</keyword>
<name>A0AB34FC16_9HYPO</name>
<comment type="caution">
    <text evidence="3">The sequence shown here is derived from an EMBL/GenBank/DDBJ whole genome shotgun (WGS) entry which is preliminary data.</text>
</comment>
<feature type="coiled-coil region" evidence="1">
    <location>
        <begin position="37"/>
        <end position="64"/>
    </location>
</feature>